<dbReference type="PANTHER" id="PTHR45331">
    <property type="entry name" value="OXIDOREDUCTASE, IRON-SULPHUR BINDING SUBUNIT-RELATED-RELATED"/>
    <property type="match status" value="1"/>
</dbReference>
<dbReference type="PROSITE" id="PS51085">
    <property type="entry name" value="2FE2S_FER_2"/>
    <property type="match status" value="1"/>
</dbReference>
<dbReference type="KEGG" id="stae:HNV11_09560"/>
<evidence type="ECO:0000256" key="5">
    <source>
        <dbReference type="ARBA" id="ARBA00023014"/>
    </source>
</evidence>
<keyword evidence="1" id="KW-0001">2Fe-2S</keyword>
<dbReference type="GO" id="GO:0051537">
    <property type="term" value="F:2 iron, 2 sulfur cluster binding"/>
    <property type="evidence" value="ECO:0007669"/>
    <property type="project" value="UniProtKB-KW"/>
</dbReference>
<keyword evidence="5" id="KW-0411">Iron-sulfur</keyword>
<proteinExistence type="predicted"/>
<dbReference type="PROSITE" id="PS00197">
    <property type="entry name" value="2FE2S_FER_1"/>
    <property type="match status" value="1"/>
</dbReference>
<evidence type="ECO:0000313" key="7">
    <source>
        <dbReference type="EMBL" id="QJW89611.1"/>
    </source>
</evidence>
<reference evidence="7 8" key="1">
    <citation type="submission" date="2020-05" db="EMBL/GenBank/DDBJ databases">
        <title>Genome sequencing of Spirosoma sp. TS118.</title>
        <authorList>
            <person name="Lee J.-H."/>
            <person name="Jeong S."/>
            <person name="Zhao L."/>
            <person name="Jung J.-H."/>
            <person name="Kim M.-K."/>
            <person name="Lim S."/>
        </authorList>
    </citation>
    <scope>NUCLEOTIDE SEQUENCE [LARGE SCALE GENOMIC DNA]</scope>
    <source>
        <strain evidence="7 8">TS118</strain>
    </source>
</reference>
<evidence type="ECO:0000313" key="8">
    <source>
        <dbReference type="Proteomes" id="UP000502756"/>
    </source>
</evidence>
<dbReference type="GO" id="GO:0046872">
    <property type="term" value="F:metal ion binding"/>
    <property type="evidence" value="ECO:0007669"/>
    <property type="project" value="UniProtKB-KW"/>
</dbReference>
<gene>
    <name evidence="7" type="ORF">HNV11_09560</name>
</gene>
<dbReference type="InterPro" id="IPR001041">
    <property type="entry name" value="2Fe-2S_ferredoxin-type"/>
</dbReference>
<dbReference type="FunFam" id="1.10.150.120:FF:000003">
    <property type="entry name" value="Carbon monoxide dehydrogenase, small subunit"/>
    <property type="match status" value="1"/>
</dbReference>
<name>A0A6M5Y8N2_9BACT</name>
<dbReference type="EMBL" id="CP053435">
    <property type="protein sequence ID" value="QJW89611.1"/>
    <property type="molecule type" value="Genomic_DNA"/>
</dbReference>
<dbReference type="InterPro" id="IPR002888">
    <property type="entry name" value="2Fe-2S-bd"/>
</dbReference>
<dbReference type="Pfam" id="PF00111">
    <property type="entry name" value="Fer2"/>
    <property type="match status" value="1"/>
</dbReference>
<accession>A0A6M5Y8N2</accession>
<dbReference type="Gene3D" id="3.10.20.30">
    <property type="match status" value="1"/>
</dbReference>
<feature type="domain" description="2Fe-2S ferredoxin-type" evidence="6">
    <location>
        <begin position="19"/>
        <end position="95"/>
    </location>
</feature>
<organism evidence="7 8">
    <name type="scientific">Spirosoma taeanense</name>
    <dbReference type="NCBI Taxonomy" id="2735870"/>
    <lineage>
        <taxon>Bacteria</taxon>
        <taxon>Pseudomonadati</taxon>
        <taxon>Bacteroidota</taxon>
        <taxon>Cytophagia</taxon>
        <taxon>Cytophagales</taxon>
        <taxon>Cytophagaceae</taxon>
        <taxon>Spirosoma</taxon>
    </lineage>
</organism>
<dbReference type="PANTHER" id="PTHR45331:SF2">
    <property type="entry name" value="OXIDOREDUCTASE WITH IRON-SULFUR SUBUNIT"/>
    <property type="match status" value="1"/>
</dbReference>
<dbReference type="Pfam" id="PF01799">
    <property type="entry name" value="Fer2_2"/>
    <property type="match status" value="1"/>
</dbReference>
<keyword evidence="8" id="KW-1185">Reference proteome</keyword>
<dbReference type="SUPFAM" id="SSF54292">
    <property type="entry name" value="2Fe-2S ferredoxin-like"/>
    <property type="match status" value="1"/>
</dbReference>
<dbReference type="InterPro" id="IPR052914">
    <property type="entry name" value="Aldehyde_Oxdr_Iron-Sulfur"/>
</dbReference>
<dbReference type="GO" id="GO:0016903">
    <property type="term" value="F:oxidoreductase activity, acting on the aldehyde or oxo group of donors"/>
    <property type="evidence" value="ECO:0007669"/>
    <property type="project" value="TreeGrafter"/>
</dbReference>
<dbReference type="FunFam" id="3.10.20.30:FF:000020">
    <property type="entry name" value="Xanthine dehydrogenase iron-sulfur subunit"/>
    <property type="match status" value="1"/>
</dbReference>
<keyword evidence="4" id="KW-0408">Iron</keyword>
<dbReference type="Gene3D" id="1.10.150.120">
    <property type="entry name" value="[2Fe-2S]-binding domain"/>
    <property type="match status" value="1"/>
</dbReference>
<protein>
    <submittedName>
        <fullName evidence="7">2Fe-2S iron-sulfur cluster binding domain-containing protein</fullName>
    </submittedName>
</protein>
<keyword evidence="2" id="KW-0479">Metal-binding</keyword>
<dbReference type="RefSeq" id="WP_171739450.1">
    <property type="nucleotide sequence ID" value="NZ_CP053435.1"/>
</dbReference>
<keyword evidence="3" id="KW-0560">Oxidoreductase</keyword>
<dbReference type="CDD" id="cd00207">
    <property type="entry name" value="fer2"/>
    <property type="match status" value="1"/>
</dbReference>
<sequence length="175" mass="18737">MTTDTFTADPSVVTLPASQPITLTINGVSRQFNLAPWTTLLDALREYANLMGTKKGCDHGQCGSCTVLVDGKRINSCLTLAIMQEGKAITTIEGLAEDGTLHPLQQAFIDHDAFQCGYCTPGQICSAVGMMNEGKVRTVADVKELMSGNICRCGAYPHIVDAICDVMQLPDPQTP</sequence>
<dbReference type="SUPFAM" id="SSF47741">
    <property type="entry name" value="CO dehydrogenase ISP C-domain like"/>
    <property type="match status" value="1"/>
</dbReference>
<evidence type="ECO:0000256" key="3">
    <source>
        <dbReference type="ARBA" id="ARBA00023002"/>
    </source>
</evidence>
<dbReference type="InterPro" id="IPR012675">
    <property type="entry name" value="Beta-grasp_dom_sf"/>
</dbReference>
<dbReference type="Proteomes" id="UP000502756">
    <property type="component" value="Chromosome"/>
</dbReference>
<evidence type="ECO:0000256" key="4">
    <source>
        <dbReference type="ARBA" id="ARBA00023004"/>
    </source>
</evidence>
<evidence type="ECO:0000256" key="1">
    <source>
        <dbReference type="ARBA" id="ARBA00022714"/>
    </source>
</evidence>
<dbReference type="AlphaFoldDB" id="A0A6M5Y8N2"/>
<dbReference type="InterPro" id="IPR036884">
    <property type="entry name" value="2Fe-2S-bd_dom_sf"/>
</dbReference>
<dbReference type="InterPro" id="IPR006058">
    <property type="entry name" value="2Fe2S_fd_BS"/>
</dbReference>
<evidence type="ECO:0000259" key="6">
    <source>
        <dbReference type="PROSITE" id="PS51085"/>
    </source>
</evidence>
<evidence type="ECO:0000256" key="2">
    <source>
        <dbReference type="ARBA" id="ARBA00022723"/>
    </source>
</evidence>
<dbReference type="InterPro" id="IPR036010">
    <property type="entry name" value="2Fe-2S_ferredoxin-like_sf"/>
</dbReference>